<sequence>MILSVSNIAWLPEERLGAYDLMEEAGLSGLEIAPAIFFAGAADPFVPDDAIADAALAEIRARGFSLVSMQALLFGVQGAALFGDAAARAAFERGMTRAIDLAGRFGIPNIVFGSPGQRRIPDDMAPGDALDQAAETFRRLGDRAAASGTVIAVESNPPAYGTNFLNTLEDAEAFVELVSHPAVAVILDLGAMHMNGSFGTVAERAAALAPRLSHVHVSEPNLAPAPDDATDLAPVLAGLRAGGYGRAVSIEMKRHEGGLATVRDRIAALVRAAEGEGR</sequence>
<proteinExistence type="predicted"/>
<dbReference type="PANTHER" id="PTHR12110">
    <property type="entry name" value="HYDROXYPYRUVATE ISOMERASE"/>
    <property type="match status" value="1"/>
</dbReference>
<reference evidence="2 3" key="1">
    <citation type="submission" date="2023-07" db="EMBL/GenBank/DDBJ databases">
        <title>Genomic Encyclopedia of Type Strains, Phase IV (KMG-IV): sequencing the most valuable type-strain genomes for metagenomic binning, comparative biology and taxonomic classification.</title>
        <authorList>
            <person name="Goeker M."/>
        </authorList>
    </citation>
    <scope>NUCLEOTIDE SEQUENCE [LARGE SCALE GENOMIC DNA]</scope>
    <source>
        <strain evidence="2 3">B1-1</strain>
    </source>
</reference>
<dbReference type="Gene3D" id="3.20.20.150">
    <property type="entry name" value="Divalent-metal-dependent TIM barrel enzymes"/>
    <property type="match status" value="1"/>
</dbReference>
<dbReference type="RefSeq" id="WP_266280653.1">
    <property type="nucleotide sequence ID" value="NZ_JAPKNF010000001.1"/>
</dbReference>
<comment type="caution">
    <text evidence="2">The sequence shown here is derived from an EMBL/GenBank/DDBJ whole genome shotgun (WGS) entry which is preliminary data.</text>
</comment>
<feature type="domain" description="Xylose isomerase-like TIM barrel" evidence="1">
    <location>
        <begin position="21"/>
        <end position="264"/>
    </location>
</feature>
<evidence type="ECO:0000313" key="3">
    <source>
        <dbReference type="Proteomes" id="UP001223743"/>
    </source>
</evidence>
<dbReference type="Pfam" id="PF01261">
    <property type="entry name" value="AP_endonuc_2"/>
    <property type="match status" value="1"/>
</dbReference>
<dbReference type="InterPro" id="IPR013022">
    <property type="entry name" value="Xyl_isomerase-like_TIM-brl"/>
</dbReference>
<keyword evidence="3" id="KW-1185">Reference proteome</keyword>
<evidence type="ECO:0000259" key="1">
    <source>
        <dbReference type="Pfam" id="PF01261"/>
    </source>
</evidence>
<dbReference type="Proteomes" id="UP001223743">
    <property type="component" value="Unassembled WGS sequence"/>
</dbReference>
<dbReference type="InterPro" id="IPR050312">
    <property type="entry name" value="IolE/XylAMocC-like"/>
</dbReference>
<keyword evidence="2" id="KW-0413">Isomerase</keyword>
<organism evidence="2 3">
    <name type="scientific">Kaistia geumhonensis</name>
    <dbReference type="NCBI Taxonomy" id="410839"/>
    <lineage>
        <taxon>Bacteria</taxon>
        <taxon>Pseudomonadati</taxon>
        <taxon>Pseudomonadota</taxon>
        <taxon>Alphaproteobacteria</taxon>
        <taxon>Hyphomicrobiales</taxon>
        <taxon>Kaistiaceae</taxon>
        <taxon>Kaistia</taxon>
    </lineage>
</organism>
<evidence type="ECO:0000313" key="2">
    <source>
        <dbReference type="EMBL" id="MDQ0515703.1"/>
    </source>
</evidence>
<gene>
    <name evidence="2" type="ORF">QO015_001316</name>
</gene>
<dbReference type="EMBL" id="JAUSWJ010000001">
    <property type="protein sequence ID" value="MDQ0515703.1"/>
    <property type="molecule type" value="Genomic_DNA"/>
</dbReference>
<name>A0ABU0M435_9HYPH</name>
<dbReference type="GO" id="GO:0016853">
    <property type="term" value="F:isomerase activity"/>
    <property type="evidence" value="ECO:0007669"/>
    <property type="project" value="UniProtKB-KW"/>
</dbReference>
<dbReference type="PANTHER" id="PTHR12110:SF21">
    <property type="entry name" value="XYLOSE ISOMERASE-LIKE TIM BARREL DOMAIN-CONTAINING PROTEIN"/>
    <property type="match status" value="1"/>
</dbReference>
<accession>A0ABU0M435</accession>
<protein>
    <submittedName>
        <fullName evidence="2">Sugar phosphate isomerase/epimerase</fullName>
    </submittedName>
</protein>
<dbReference type="SUPFAM" id="SSF51658">
    <property type="entry name" value="Xylose isomerase-like"/>
    <property type="match status" value="1"/>
</dbReference>
<dbReference type="InterPro" id="IPR036237">
    <property type="entry name" value="Xyl_isomerase-like_sf"/>
</dbReference>